<name>A0A9D2IE24_9BACT</name>
<comment type="caution">
    <text evidence="1">The sequence shown here is derived from an EMBL/GenBank/DDBJ whole genome shotgun (WGS) entry which is preliminary data.</text>
</comment>
<proteinExistence type="predicted"/>
<evidence type="ECO:0000313" key="2">
    <source>
        <dbReference type="Proteomes" id="UP000824259"/>
    </source>
</evidence>
<organism evidence="1 2">
    <name type="scientific">Candidatus Alistipes avicola</name>
    <dbReference type="NCBI Taxonomy" id="2838432"/>
    <lineage>
        <taxon>Bacteria</taxon>
        <taxon>Pseudomonadati</taxon>
        <taxon>Bacteroidota</taxon>
        <taxon>Bacteroidia</taxon>
        <taxon>Bacteroidales</taxon>
        <taxon>Rikenellaceae</taxon>
        <taxon>Alistipes</taxon>
    </lineage>
</organism>
<dbReference type="Proteomes" id="UP000824259">
    <property type="component" value="Unassembled WGS sequence"/>
</dbReference>
<gene>
    <name evidence="1" type="ORF">H9779_01345</name>
</gene>
<evidence type="ECO:0000313" key="1">
    <source>
        <dbReference type="EMBL" id="HJA98232.1"/>
    </source>
</evidence>
<dbReference type="AlphaFoldDB" id="A0A9D2IE24"/>
<dbReference type="EMBL" id="DWYR01000005">
    <property type="protein sequence ID" value="HJA98232.1"/>
    <property type="molecule type" value="Genomic_DNA"/>
</dbReference>
<reference evidence="1" key="2">
    <citation type="submission" date="2021-04" db="EMBL/GenBank/DDBJ databases">
        <authorList>
            <person name="Gilroy R."/>
        </authorList>
    </citation>
    <scope>NUCLEOTIDE SEQUENCE</scope>
    <source>
        <strain evidence="1">CHK169-11906</strain>
    </source>
</reference>
<protein>
    <submittedName>
        <fullName evidence="1">Uncharacterized protein</fullName>
    </submittedName>
</protein>
<reference evidence="1" key="1">
    <citation type="journal article" date="2021" name="PeerJ">
        <title>Extensive microbial diversity within the chicken gut microbiome revealed by metagenomics and culture.</title>
        <authorList>
            <person name="Gilroy R."/>
            <person name="Ravi A."/>
            <person name="Getino M."/>
            <person name="Pursley I."/>
            <person name="Horton D.L."/>
            <person name="Alikhan N.F."/>
            <person name="Baker D."/>
            <person name="Gharbi K."/>
            <person name="Hall N."/>
            <person name="Watson M."/>
            <person name="Adriaenssens E.M."/>
            <person name="Foster-Nyarko E."/>
            <person name="Jarju S."/>
            <person name="Secka A."/>
            <person name="Antonio M."/>
            <person name="Oren A."/>
            <person name="Chaudhuri R.R."/>
            <person name="La Ragione R."/>
            <person name="Hildebrand F."/>
            <person name="Pallen M.J."/>
        </authorList>
    </citation>
    <scope>NUCLEOTIDE SEQUENCE</scope>
    <source>
        <strain evidence="1">CHK169-11906</strain>
    </source>
</reference>
<accession>A0A9D2IE24</accession>
<sequence length="76" mass="8852">MKLLNFRHSSSGINVHWAQLCHPCWMQHVRTPHHVAFPLAWHPGQESLTNLRHVPQNKPHAAISGFITIWIYRSLL</sequence>